<dbReference type="EMBL" id="GG738845">
    <property type="protein sequence ID" value="EFC50316.1"/>
    <property type="molecule type" value="Genomic_DNA"/>
</dbReference>
<dbReference type="PANTHER" id="PTHR46010:SF1">
    <property type="entry name" value="PROTEIN IWS1 HOMOLOG"/>
    <property type="match status" value="1"/>
</dbReference>
<dbReference type="OMA" id="EKWITRE"/>
<comment type="similarity">
    <text evidence="1">Belongs to the IWS1 family.</text>
</comment>
<dbReference type="STRING" id="5762.D2UXN6"/>
<dbReference type="PROSITE" id="PS51319">
    <property type="entry name" value="TFIIS_N"/>
    <property type="match status" value="1"/>
</dbReference>
<protein>
    <submittedName>
        <fullName evidence="5">Predicted protein</fullName>
    </submittedName>
</protein>
<dbReference type="Proteomes" id="UP000006671">
    <property type="component" value="Unassembled WGS sequence"/>
</dbReference>
<evidence type="ECO:0000259" key="4">
    <source>
        <dbReference type="PROSITE" id="PS51319"/>
    </source>
</evidence>
<dbReference type="Pfam" id="PF08711">
    <property type="entry name" value="Med26"/>
    <property type="match status" value="1"/>
</dbReference>
<evidence type="ECO:0000256" key="1">
    <source>
        <dbReference type="ARBA" id="ARBA00037992"/>
    </source>
</evidence>
<dbReference type="RefSeq" id="XP_002683060.1">
    <property type="nucleotide sequence ID" value="XM_002683014.1"/>
</dbReference>
<feature type="compositionally biased region" description="Basic and acidic residues" evidence="3">
    <location>
        <begin position="172"/>
        <end position="192"/>
    </location>
</feature>
<dbReference type="eggNOG" id="KOG1793">
    <property type="taxonomic scope" value="Eukaryota"/>
</dbReference>
<dbReference type="InterPro" id="IPR035441">
    <property type="entry name" value="TFIIS/LEDGF_dom_sf"/>
</dbReference>
<feature type="compositionally biased region" description="Basic and acidic residues" evidence="3">
    <location>
        <begin position="431"/>
        <end position="442"/>
    </location>
</feature>
<name>D2UXN6_NAEGR</name>
<evidence type="ECO:0000256" key="2">
    <source>
        <dbReference type="PROSITE-ProRule" id="PRU00649"/>
    </source>
</evidence>
<feature type="compositionally biased region" description="Polar residues" evidence="3">
    <location>
        <begin position="1"/>
        <end position="12"/>
    </location>
</feature>
<dbReference type="InterPro" id="IPR017923">
    <property type="entry name" value="TFIIS_N"/>
</dbReference>
<feature type="domain" description="TFIIS N-terminal" evidence="4">
    <location>
        <begin position="275"/>
        <end position="363"/>
    </location>
</feature>
<dbReference type="KEGG" id="ngr:NAEGRDRAFT_61190"/>
<comment type="subcellular location">
    <subcellularLocation>
        <location evidence="2">Nucleus</location>
    </subcellularLocation>
</comment>
<dbReference type="InterPro" id="IPR051037">
    <property type="entry name" value="RNAPII_TF_IWS1"/>
</dbReference>
<dbReference type="SUPFAM" id="SSF47676">
    <property type="entry name" value="Conserved domain common to transcription factors TFIIS, elongin A, CRSP70"/>
    <property type="match status" value="1"/>
</dbReference>
<keyword evidence="6" id="KW-1185">Reference proteome</keyword>
<dbReference type="OrthoDB" id="21124at2759"/>
<proteinExistence type="inferred from homology"/>
<evidence type="ECO:0000313" key="5">
    <source>
        <dbReference type="EMBL" id="EFC50316.1"/>
    </source>
</evidence>
<feature type="compositionally biased region" description="Acidic residues" evidence="3">
    <location>
        <begin position="42"/>
        <end position="54"/>
    </location>
</feature>
<dbReference type="Gene3D" id="1.20.930.10">
    <property type="entry name" value="Conserved domain common to transcription factors TFIIS, elongin A, CRSP70"/>
    <property type="match status" value="1"/>
</dbReference>
<feature type="compositionally biased region" description="Low complexity" evidence="3">
    <location>
        <begin position="380"/>
        <end position="398"/>
    </location>
</feature>
<feature type="region of interest" description="Disordered" evidence="3">
    <location>
        <begin position="1"/>
        <end position="192"/>
    </location>
</feature>
<feature type="compositionally biased region" description="Basic residues" evidence="3">
    <location>
        <begin position="91"/>
        <end position="108"/>
    </location>
</feature>
<dbReference type="AlphaFoldDB" id="D2UXN6"/>
<reference evidence="5 6" key="1">
    <citation type="journal article" date="2010" name="Cell">
        <title>The genome of Naegleria gruberi illuminates early eukaryotic versatility.</title>
        <authorList>
            <person name="Fritz-Laylin L.K."/>
            <person name="Prochnik S.E."/>
            <person name="Ginger M.L."/>
            <person name="Dacks J.B."/>
            <person name="Carpenter M.L."/>
            <person name="Field M.C."/>
            <person name="Kuo A."/>
            <person name="Paredez A."/>
            <person name="Chapman J."/>
            <person name="Pham J."/>
            <person name="Shu S."/>
            <person name="Neupane R."/>
            <person name="Cipriano M."/>
            <person name="Mancuso J."/>
            <person name="Tu H."/>
            <person name="Salamov A."/>
            <person name="Lindquist E."/>
            <person name="Shapiro H."/>
            <person name="Lucas S."/>
            <person name="Grigoriev I.V."/>
            <person name="Cande W.Z."/>
            <person name="Fulton C."/>
            <person name="Rokhsar D.S."/>
            <person name="Dawson S.C."/>
        </authorList>
    </citation>
    <scope>NUCLEOTIDE SEQUENCE [LARGE SCALE GENOMIC DNA]</scope>
    <source>
        <strain evidence="5 6">NEG-M</strain>
    </source>
</reference>
<gene>
    <name evidence="5" type="ORF">NAEGRDRAFT_61190</name>
</gene>
<dbReference type="PANTHER" id="PTHR46010">
    <property type="entry name" value="PROTEIN IWS1 HOMOLOG"/>
    <property type="match status" value="1"/>
</dbReference>
<feature type="region of interest" description="Disordered" evidence="3">
    <location>
        <begin position="380"/>
        <end position="452"/>
    </location>
</feature>
<dbReference type="GO" id="GO:0005634">
    <property type="term" value="C:nucleus"/>
    <property type="evidence" value="ECO:0007669"/>
    <property type="project" value="UniProtKB-SubCell"/>
</dbReference>
<accession>D2UXN6</accession>
<dbReference type="GO" id="GO:0016973">
    <property type="term" value="P:poly(A)+ mRNA export from nucleus"/>
    <property type="evidence" value="ECO:0007669"/>
    <property type="project" value="TreeGrafter"/>
</dbReference>
<evidence type="ECO:0000313" key="6">
    <source>
        <dbReference type="Proteomes" id="UP000006671"/>
    </source>
</evidence>
<organism evidence="6">
    <name type="scientific">Naegleria gruberi</name>
    <name type="common">Amoeba</name>
    <dbReference type="NCBI Taxonomy" id="5762"/>
    <lineage>
        <taxon>Eukaryota</taxon>
        <taxon>Discoba</taxon>
        <taxon>Heterolobosea</taxon>
        <taxon>Tetramitia</taxon>
        <taxon>Eutetramitia</taxon>
        <taxon>Vahlkampfiidae</taxon>
        <taxon>Naegleria</taxon>
    </lineage>
</organism>
<feature type="compositionally biased region" description="Basic residues" evidence="3">
    <location>
        <begin position="140"/>
        <end position="157"/>
    </location>
</feature>
<dbReference type="InParanoid" id="D2UXN6"/>
<evidence type="ECO:0000256" key="3">
    <source>
        <dbReference type="SAM" id="MobiDB-lite"/>
    </source>
</evidence>
<dbReference type="GeneID" id="8863606"/>
<feature type="compositionally biased region" description="Acidic residues" evidence="3">
    <location>
        <begin position="112"/>
        <end position="136"/>
    </location>
</feature>
<sequence>MSYSPTQIQHTQVQEDDEEQSNGSESPQEESSHSYIATQIQDNDDMYDEEDDQPTEQPTEEQYHDEEEQSEEKQQKELEFDEEEKEEPKKSSKKKKKKLEVKEKKRRQKKDDDDDYQDEEESEKSVNEEDENNDEEVDKKKKRKRLQKGKEKRKKKKESNEETSPSNEDDSSLIHDEENEGSSRSKQNVDDDEFNKYVLKEVKSRRSASTDKLEATAQPQAAEIIKRMTAAYSDDVEAYHKKKPALNKLQLLPEVIESCKKIYLQGHLISEGILGALEKWIVPDKDLPHPSINIQTGVLTILNDLPVSSSYEGDEKWITRELLKSSKIPKTIKQIANNPSTTPSNRKLAKKIVERWSRLVYQLPSEYGELYKKQAVMVDETPQPSPKQTSSFSKSSEPIQRKKPKSNSIRASIPRKESFDFTRLPPSKPLLKKEKAENEVHKRLLNVGNRKR</sequence>
<dbReference type="VEuPathDB" id="AmoebaDB:NAEGRDRAFT_61190"/>
<keyword evidence="2" id="KW-0539">Nucleus</keyword>